<accession>A0A1E5Q2T0</accession>
<proteinExistence type="predicted"/>
<sequence length="277" mass="30683">MKGIDVCKFFVLISTILVLAVKPVYAVENSFSFGFVPQQSPSVLVKLWGPILKKLSHDTGLTINFSTAPDIPTFEARLAAGEYDFAYMNPLHYTVFSQNPGYRAFGKQKGKNIKGILVTQKDTLIKNLKELDGKEIAFPAPAAFAATILPQSNLSKIDVKFTSKYVGSHDSVYIGVARGMFVAGGGIQRTLETVDPKVKEKLNIFWVSEGYTPHAFAAHPRVPTNVVDTVQRVLLKMFDNKDGKKLLNELGFTQGIERGTDSDWNDVRELQIDILPK</sequence>
<protein>
    <submittedName>
        <fullName evidence="1">Phosphate ABC transporter substrate-binding protein</fullName>
    </submittedName>
</protein>
<gene>
    <name evidence="1" type="ORF">BEN30_01680</name>
</gene>
<dbReference type="EMBL" id="MCGG01000089">
    <property type="protein sequence ID" value="OEJ63642.1"/>
    <property type="molecule type" value="Genomic_DNA"/>
</dbReference>
<dbReference type="STRING" id="28181.BEN30_01680"/>
<dbReference type="PANTHER" id="PTHR35841:SF1">
    <property type="entry name" value="PHOSPHONATES-BINDING PERIPLASMIC PROTEIN"/>
    <property type="match status" value="1"/>
</dbReference>
<dbReference type="SUPFAM" id="SSF53850">
    <property type="entry name" value="Periplasmic binding protein-like II"/>
    <property type="match status" value="1"/>
</dbReference>
<dbReference type="RefSeq" id="WP_069959599.1">
    <property type="nucleotide sequence ID" value="NZ_MCGG01000089.1"/>
</dbReference>
<dbReference type="Pfam" id="PF12974">
    <property type="entry name" value="Phosphonate-bd"/>
    <property type="match status" value="1"/>
</dbReference>
<keyword evidence="2" id="KW-1185">Reference proteome</keyword>
<name>A0A1E5Q2T0_9PROT</name>
<dbReference type="PANTHER" id="PTHR35841">
    <property type="entry name" value="PHOSPHONATES-BINDING PERIPLASMIC PROTEIN"/>
    <property type="match status" value="1"/>
</dbReference>
<evidence type="ECO:0000313" key="1">
    <source>
        <dbReference type="EMBL" id="OEJ63642.1"/>
    </source>
</evidence>
<comment type="caution">
    <text evidence="1">The sequence shown here is derived from an EMBL/GenBank/DDBJ whole genome shotgun (WGS) entry which is preliminary data.</text>
</comment>
<dbReference type="Proteomes" id="UP000095347">
    <property type="component" value="Unassembled WGS sequence"/>
</dbReference>
<evidence type="ECO:0000313" key="2">
    <source>
        <dbReference type="Proteomes" id="UP000095347"/>
    </source>
</evidence>
<dbReference type="Gene3D" id="3.40.190.10">
    <property type="entry name" value="Periplasmic binding protein-like II"/>
    <property type="match status" value="2"/>
</dbReference>
<organism evidence="1 2">
    <name type="scientific">Magnetovibrio blakemorei</name>
    <dbReference type="NCBI Taxonomy" id="28181"/>
    <lineage>
        <taxon>Bacteria</taxon>
        <taxon>Pseudomonadati</taxon>
        <taxon>Pseudomonadota</taxon>
        <taxon>Alphaproteobacteria</taxon>
        <taxon>Rhodospirillales</taxon>
        <taxon>Magnetovibrionaceae</taxon>
        <taxon>Magnetovibrio</taxon>
    </lineage>
</organism>
<dbReference type="AlphaFoldDB" id="A0A1E5Q2T0"/>
<reference evidence="2" key="1">
    <citation type="submission" date="2016-07" db="EMBL/GenBank/DDBJ databases">
        <authorList>
            <person name="Florea S."/>
            <person name="Webb J.S."/>
            <person name="Jaromczyk J."/>
            <person name="Schardl C.L."/>
        </authorList>
    </citation>
    <scope>NUCLEOTIDE SEQUENCE [LARGE SCALE GENOMIC DNA]</scope>
    <source>
        <strain evidence="2">MV-1</strain>
    </source>
</reference>